<reference evidence="1" key="1">
    <citation type="submission" date="2020-07" db="EMBL/GenBank/DDBJ databases">
        <title>Severe corrosion of carbon steel in oil field produced water can be linked to methanogenic archaea containing a special type of NiFe hydrogenase.</title>
        <authorList>
            <person name="Lahme S."/>
            <person name="Mand J."/>
            <person name="Longwell J."/>
            <person name="Smith R."/>
            <person name="Enning D."/>
        </authorList>
    </citation>
    <scope>NUCLEOTIDE SEQUENCE</scope>
    <source>
        <strain evidence="1">MIC098Bin6</strain>
    </source>
</reference>
<dbReference type="Gene3D" id="3.40.50.450">
    <property type="match status" value="1"/>
</dbReference>
<comment type="caution">
    <text evidence="1">The sequence shown here is derived from an EMBL/GenBank/DDBJ whole genome shotgun (WGS) entry which is preliminary data.</text>
</comment>
<dbReference type="AlphaFoldDB" id="A0A931G8T9"/>
<dbReference type="InterPro" id="IPR024755">
    <property type="entry name" value="cpYpsA"/>
</dbReference>
<evidence type="ECO:0000313" key="1">
    <source>
        <dbReference type="EMBL" id="MBG0779670.1"/>
    </source>
</evidence>
<accession>A0A931G8T9</accession>
<protein>
    <submittedName>
        <fullName evidence="1">Molybdenum carrier protein</fullName>
    </submittedName>
</protein>
<name>A0A931G8T9_9BACT</name>
<evidence type="ECO:0000313" key="2">
    <source>
        <dbReference type="Proteomes" id="UP000706172"/>
    </source>
</evidence>
<organism evidence="1 2">
    <name type="scientific">Desulfotignum balticum</name>
    <dbReference type="NCBI Taxonomy" id="115781"/>
    <lineage>
        <taxon>Bacteria</taxon>
        <taxon>Pseudomonadati</taxon>
        <taxon>Thermodesulfobacteriota</taxon>
        <taxon>Desulfobacteria</taxon>
        <taxon>Desulfobacterales</taxon>
        <taxon>Desulfobacteraceae</taxon>
        <taxon>Desulfotignum</taxon>
    </lineage>
</organism>
<dbReference type="EMBL" id="JACCQK010000401">
    <property type="protein sequence ID" value="MBG0779670.1"/>
    <property type="molecule type" value="Genomic_DNA"/>
</dbReference>
<dbReference type="Proteomes" id="UP000706172">
    <property type="component" value="Unassembled WGS sequence"/>
</dbReference>
<dbReference type="Pfam" id="PF12694">
    <property type="entry name" value="cpYpsA"/>
    <property type="match status" value="1"/>
</dbReference>
<dbReference type="SUPFAM" id="SSF102405">
    <property type="entry name" value="MCP/YpsA-like"/>
    <property type="match status" value="1"/>
</dbReference>
<proteinExistence type="predicted"/>
<sequence length="269" mass="29643">MLEKIISGGQTGADQAALDVALKYNIPYGGWIPKGRKTEAGPLPSRYRLSVMPTSDYRDRTLQNILDSQGTVILYHGRLMGGSRLTRELAKTQKKPCISVNLVTHDPFEAAVMLQSFVEDLKIGVLNVAGPRASHDPDIYMDVKMVLEILVYLLFLDKALTWPHGMALDVDPVFPDSVDAAVDQVMSDLSLKSKTAVARLDPSDIQTVYFSWVDALRFRLGLDTGNAALVDACQRDADVPYFTIEDAVMVIVKAVKSACEQACRLRVVQ</sequence>
<gene>
    <name evidence="1" type="ORF">H0S81_07065</name>
</gene>